<dbReference type="Proteomes" id="UP000007819">
    <property type="component" value="Unassembled WGS sequence"/>
</dbReference>
<dbReference type="EnsemblMetazoa" id="XM_008191608.1">
    <property type="protein sequence ID" value="XP_008189830.1"/>
    <property type="gene ID" value="LOC103311839"/>
</dbReference>
<name>A0A8R2FFC4_ACYPI</name>
<dbReference type="InterPro" id="IPR006580">
    <property type="entry name" value="Znf_TTF"/>
</dbReference>
<dbReference type="SMART" id="SM00597">
    <property type="entry name" value="ZnF_TTF"/>
    <property type="match status" value="1"/>
</dbReference>
<dbReference type="RefSeq" id="XP_008189830.1">
    <property type="nucleotide sequence ID" value="XM_008191608.1"/>
</dbReference>
<evidence type="ECO:0000313" key="2">
    <source>
        <dbReference type="EnsemblMetazoa" id="XP_008189830.1"/>
    </source>
</evidence>
<evidence type="ECO:0000259" key="1">
    <source>
        <dbReference type="SMART" id="SM00597"/>
    </source>
</evidence>
<dbReference type="KEGG" id="api:103311839"/>
<organism evidence="2 3">
    <name type="scientific">Acyrthosiphon pisum</name>
    <name type="common">Pea aphid</name>
    <dbReference type="NCBI Taxonomy" id="7029"/>
    <lineage>
        <taxon>Eukaryota</taxon>
        <taxon>Metazoa</taxon>
        <taxon>Ecdysozoa</taxon>
        <taxon>Arthropoda</taxon>
        <taxon>Hexapoda</taxon>
        <taxon>Insecta</taxon>
        <taxon>Pterygota</taxon>
        <taxon>Neoptera</taxon>
        <taxon>Paraneoptera</taxon>
        <taxon>Hemiptera</taxon>
        <taxon>Sternorrhyncha</taxon>
        <taxon>Aphidomorpha</taxon>
        <taxon>Aphidoidea</taxon>
        <taxon>Aphididae</taxon>
        <taxon>Macrosiphini</taxon>
        <taxon>Acyrthosiphon</taxon>
    </lineage>
</organism>
<sequence>MKVLPDIQTIEAYPMTVAGKQNRSFSAKYLKEYSWLEYSLEKNAAFCFCCRNFGCGDVDKVFTKTGFTNWKKMGGANSNISKLKAHAATKEHMLNISRMSGYKNSVVAGCVSSQISIAHQQFVENNRNYLKKLINIALFLSRQGIAFRGHKEDTNSPNQGNFIEMCKLFSNHNPEWHKQEHMSICIRYTKDFEILERFLGFVNVSQSQTAASLLSFILSFLKELNLDNIPIVAQSYDGASVMSGCRGGVRTLLKNKNVFNALEAIYIHFSMPTMNKKLQDMQVKLKMNLVTLSSISDTRWVCRHKNCKVVIENFKLIVDVLQEEVEENNDRDVSRAIGILAMMLK</sequence>
<accession>A0A8R2FFC4</accession>
<proteinExistence type="predicted"/>
<protein>
    <recommendedName>
        <fullName evidence="1">TTF-type domain-containing protein</fullName>
    </recommendedName>
</protein>
<dbReference type="AlphaFoldDB" id="A0A8R2FFC4"/>
<dbReference type="OrthoDB" id="1092014at2759"/>
<dbReference type="PANTHER" id="PTHR45749">
    <property type="match status" value="1"/>
</dbReference>
<evidence type="ECO:0000313" key="3">
    <source>
        <dbReference type="Proteomes" id="UP000007819"/>
    </source>
</evidence>
<dbReference type="GeneID" id="103311839"/>
<reference evidence="3" key="1">
    <citation type="submission" date="2010-06" db="EMBL/GenBank/DDBJ databases">
        <authorList>
            <person name="Jiang H."/>
            <person name="Abraham K."/>
            <person name="Ali S."/>
            <person name="Alsbrooks S.L."/>
            <person name="Anim B.N."/>
            <person name="Anosike U.S."/>
            <person name="Attaway T."/>
            <person name="Bandaranaike D.P."/>
            <person name="Battles P.K."/>
            <person name="Bell S.N."/>
            <person name="Bell A.V."/>
            <person name="Beltran B."/>
            <person name="Bickham C."/>
            <person name="Bustamante Y."/>
            <person name="Caleb T."/>
            <person name="Canada A."/>
            <person name="Cardenas V."/>
            <person name="Carter K."/>
            <person name="Chacko J."/>
            <person name="Chandrabose M.N."/>
            <person name="Chavez D."/>
            <person name="Chavez A."/>
            <person name="Chen L."/>
            <person name="Chu H.-S."/>
            <person name="Claassen K.J."/>
            <person name="Cockrell R."/>
            <person name="Collins M."/>
            <person name="Cooper J.A."/>
            <person name="Cree A."/>
            <person name="Curry S.M."/>
            <person name="Da Y."/>
            <person name="Dao M.D."/>
            <person name="Das B."/>
            <person name="Davila M.-L."/>
            <person name="Davy-Carroll L."/>
            <person name="Denson S."/>
            <person name="Dinh H."/>
            <person name="Ebong V.E."/>
            <person name="Edwards J.R."/>
            <person name="Egan A."/>
            <person name="El-Daye J."/>
            <person name="Escobedo L."/>
            <person name="Fernandez S."/>
            <person name="Fernando P.R."/>
            <person name="Flagg N."/>
            <person name="Forbes L.D."/>
            <person name="Fowler R.G."/>
            <person name="Fu Q."/>
            <person name="Gabisi R.A."/>
            <person name="Ganer J."/>
            <person name="Garbino Pronczuk A."/>
            <person name="Garcia R.M."/>
            <person name="Garner T."/>
            <person name="Garrett T.E."/>
            <person name="Gonzalez D.A."/>
            <person name="Hamid H."/>
            <person name="Hawkins E.S."/>
            <person name="Hirani K."/>
            <person name="Hogues M.E."/>
            <person name="Hollins B."/>
            <person name="Hsiao C.-H."/>
            <person name="Jabil R."/>
            <person name="James M.L."/>
            <person name="Jhangiani S.N."/>
            <person name="Johnson B."/>
            <person name="Johnson Q."/>
            <person name="Joshi V."/>
            <person name="Kalu J.B."/>
            <person name="Kam C."/>
            <person name="Kashfia A."/>
            <person name="Keebler J."/>
            <person name="Kisamo H."/>
            <person name="Kovar C.L."/>
            <person name="Lago L.A."/>
            <person name="Lai C.-Y."/>
            <person name="Laidlaw J."/>
            <person name="Lara F."/>
            <person name="Le T.-K."/>
            <person name="Lee S.L."/>
            <person name="Legall F.H."/>
            <person name="Lemon S.J."/>
            <person name="Lewis L.R."/>
            <person name="Li B."/>
            <person name="Liu Y."/>
            <person name="Liu Y.-S."/>
            <person name="Lopez J."/>
            <person name="Lozado R.J."/>
            <person name="Lu J."/>
            <person name="Madu R.C."/>
            <person name="Maheshwari M."/>
            <person name="Maheshwari R."/>
            <person name="Malloy K."/>
            <person name="Martinez E."/>
            <person name="Mathew T."/>
            <person name="Mercado I.C."/>
            <person name="Mercado C."/>
            <person name="Meyer B."/>
            <person name="Montgomery K."/>
            <person name="Morgan M.B."/>
            <person name="Munidasa M."/>
            <person name="Nazareth L.V."/>
            <person name="Nelson J."/>
            <person name="Ng B.M."/>
            <person name="Nguyen N.B."/>
            <person name="Nguyen P.Q."/>
            <person name="Nguyen T."/>
            <person name="Obregon M."/>
            <person name="Okwuonu G.O."/>
            <person name="Onwere C.G."/>
            <person name="Orozco G."/>
            <person name="Parra A."/>
            <person name="Patel S."/>
            <person name="Patil S."/>
            <person name="Perez A."/>
            <person name="Perez Y."/>
            <person name="Pham C."/>
            <person name="Primus E.L."/>
            <person name="Pu L.-L."/>
            <person name="Puazo M."/>
            <person name="Qin X."/>
            <person name="Quiroz J.B."/>
            <person name="Reese J."/>
            <person name="Richards S."/>
            <person name="Rives C.M."/>
            <person name="Robberts R."/>
            <person name="Ruiz S.J."/>
            <person name="Ruiz M.J."/>
            <person name="Santibanez J."/>
            <person name="Schneider B.W."/>
            <person name="Sisson I."/>
            <person name="Smith M."/>
            <person name="Sodergren E."/>
            <person name="Song X.-Z."/>
            <person name="Song B.B."/>
            <person name="Summersgill H."/>
            <person name="Thelus R."/>
            <person name="Thornton R.D."/>
            <person name="Trejos Z.Y."/>
            <person name="Usmani K."/>
            <person name="Vattathil S."/>
            <person name="Villasana D."/>
            <person name="Walker D.L."/>
            <person name="Wang S."/>
            <person name="Wang K."/>
            <person name="White C.S."/>
            <person name="Williams A.C."/>
            <person name="Williamson J."/>
            <person name="Wilson K."/>
            <person name="Woghiren I.O."/>
            <person name="Woodworth J.R."/>
            <person name="Worley K.C."/>
            <person name="Wright R.A."/>
            <person name="Wu W."/>
            <person name="Young L."/>
            <person name="Zhang L."/>
            <person name="Zhang J."/>
            <person name="Zhu Y."/>
            <person name="Muzny D.M."/>
            <person name="Weinstock G."/>
            <person name="Gibbs R.A."/>
        </authorList>
    </citation>
    <scope>NUCLEOTIDE SEQUENCE [LARGE SCALE GENOMIC DNA]</scope>
    <source>
        <strain evidence="3">LSR1</strain>
    </source>
</reference>
<keyword evidence="3" id="KW-1185">Reference proteome</keyword>
<feature type="domain" description="TTF-type" evidence="1">
    <location>
        <begin position="21"/>
        <end position="106"/>
    </location>
</feature>
<dbReference type="PANTHER" id="PTHR45749:SF21">
    <property type="entry name" value="DUF4371 DOMAIN-CONTAINING PROTEIN"/>
    <property type="match status" value="1"/>
</dbReference>
<reference evidence="2" key="2">
    <citation type="submission" date="2022-06" db="UniProtKB">
        <authorList>
            <consortium name="EnsemblMetazoa"/>
        </authorList>
    </citation>
    <scope>IDENTIFICATION</scope>
</reference>